<protein>
    <submittedName>
        <fullName evidence="1">Uncharacterized protein</fullName>
    </submittedName>
</protein>
<evidence type="ECO:0000313" key="1">
    <source>
        <dbReference type="EMBL" id="KAF2192433.1"/>
    </source>
</evidence>
<organism evidence="1 2">
    <name type="scientific">Zopfia rhizophila CBS 207.26</name>
    <dbReference type="NCBI Taxonomy" id="1314779"/>
    <lineage>
        <taxon>Eukaryota</taxon>
        <taxon>Fungi</taxon>
        <taxon>Dikarya</taxon>
        <taxon>Ascomycota</taxon>
        <taxon>Pezizomycotina</taxon>
        <taxon>Dothideomycetes</taxon>
        <taxon>Dothideomycetes incertae sedis</taxon>
        <taxon>Zopfiaceae</taxon>
        <taxon>Zopfia</taxon>
    </lineage>
</organism>
<accession>A0A6A6EMZ2</accession>
<keyword evidence="2" id="KW-1185">Reference proteome</keyword>
<dbReference type="AlphaFoldDB" id="A0A6A6EMZ2"/>
<dbReference type="Proteomes" id="UP000800200">
    <property type="component" value="Unassembled WGS sequence"/>
</dbReference>
<name>A0A6A6EMZ2_9PEZI</name>
<evidence type="ECO:0000313" key="2">
    <source>
        <dbReference type="Proteomes" id="UP000800200"/>
    </source>
</evidence>
<reference evidence="1" key="1">
    <citation type="journal article" date="2020" name="Stud. Mycol.">
        <title>101 Dothideomycetes genomes: a test case for predicting lifestyles and emergence of pathogens.</title>
        <authorList>
            <person name="Haridas S."/>
            <person name="Albert R."/>
            <person name="Binder M."/>
            <person name="Bloem J."/>
            <person name="Labutti K."/>
            <person name="Salamov A."/>
            <person name="Andreopoulos B."/>
            <person name="Baker S."/>
            <person name="Barry K."/>
            <person name="Bills G."/>
            <person name="Bluhm B."/>
            <person name="Cannon C."/>
            <person name="Castanera R."/>
            <person name="Culley D."/>
            <person name="Daum C."/>
            <person name="Ezra D."/>
            <person name="Gonzalez J."/>
            <person name="Henrissat B."/>
            <person name="Kuo A."/>
            <person name="Liang C."/>
            <person name="Lipzen A."/>
            <person name="Lutzoni F."/>
            <person name="Magnuson J."/>
            <person name="Mondo S."/>
            <person name="Nolan M."/>
            <person name="Ohm R."/>
            <person name="Pangilinan J."/>
            <person name="Park H.-J."/>
            <person name="Ramirez L."/>
            <person name="Alfaro M."/>
            <person name="Sun H."/>
            <person name="Tritt A."/>
            <person name="Yoshinaga Y."/>
            <person name="Zwiers L.-H."/>
            <person name="Turgeon B."/>
            <person name="Goodwin S."/>
            <person name="Spatafora J."/>
            <person name="Crous P."/>
            <person name="Grigoriev I."/>
        </authorList>
    </citation>
    <scope>NUCLEOTIDE SEQUENCE</scope>
    <source>
        <strain evidence="1">CBS 207.26</strain>
    </source>
</reference>
<sequence>MALNTIDLLRRTHAVLDSKFHQFGLNTYLTLSKMKLLELIGSQSFDEMGHNILVHAGTEIPRIQEMAMEKFKPTSDLAPSGGIPKRRTFELKYMDMGMEKLEQQPRSSLKSLHTLTLRTYYWRQDWFDYDCSRLTPILEKHTPLFESLENHSVIHPPPRQVLASAG</sequence>
<proteinExistence type="predicted"/>
<gene>
    <name evidence="1" type="ORF">K469DRAFT_800344</name>
</gene>
<dbReference type="EMBL" id="ML994615">
    <property type="protein sequence ID" value="KAF2192433.1"/>
    <property type="molecule type" value="Genomic_DNA"/>
</dbReference>